<comment type="caution">
    <text evidence="1">The sequence shown here is derived from an EMBL/GenBank/DDBJ whole genome shotgun (WGS) entry which is preliminary data.</text>
</comment>
<dbReference type="Proteomes" id="UP000292544">
    <property type="component" value="Unassembled WGS sequence"/>
</dbReference>
<evidence type="ECO:0000313" key="1">
    <source>
        <dbReference type="EMBL" id="TAA48297.1"/>
    </source>
</evidence>
<name>A0ABY1WU90_9GAMM</name>
<accession>A0ABY1WU90</accession>
<dbReference type="InterPro" id="IPR025459">
    <property type="entry name" value="DUF4279"/>
</dbReference>
<evidence type="ECO:0000313" key="2">
    <source>
        <dbReference type="Proteomes" id="UP000292544"/>
    </source>
</evidence>
<protein>
    <submittedName>
        <fullName evidence="1">DUF4279 domain-containing protein</fullName>
    </submittedName>
</protein>
<dbReference type="EMBL" id="SHLY01000001">
    <property type="protein sequence ID" value="TAA48297.1"/>
    <property type="molecule type" value="Genomic_DNA"/>
</dbReference>
<sequence length="137" mass="15645">MSTTNEGRVYFALDGDDFDPDEITRFLGIEPTSVKRKGSKIPGRVPRMSSWQLSTQNIVDDYIDVFEMATEIVDKLRTKKELILQAKERFNVSARLEVVLWFSMKEDNSTPAIGFEIETVEFLGSIGAFVDIDTYKH</sequence>
<dbReference type="RefSeq" id="WP_130565717.1">
    <property type="nucleotide sequence ID" value="NZ_SHLY01000001.1"/>
</dbReference>
<organism evidence="1 2">
    <name type="scientific">Corallincola spongiicola</name>
    <dbReference type="NCBI Taxonomy" id="2520508"/>
    <lineage>
        <taxon>Bacteria</taxon>
        <taxon>Pseudomonadati</taxon>
        <taxon>Pseudomonadota</taxon>
        <taxon>Gammaproteobacteria</taxon>
        <taxon>Alteromonadales</taxon>
        <taxon>Psychromonadaceae</taxon>
        <taxon>Corallincola</taxon>
    </lineage>
</organism>
<dbReference type="Pfam" id="PF14106">
    <property type="entry name" value="DUF4279"/>
    <property type="match status" value="1"/>
</dbReference>
<proteinExistence type="predicted"/>
<keyword evidence="2" id="KW-1185">Reference proteome</keyword>
<gene>
    <name evidence="1" type="ORF">EXY25_03430</name>
</gene>
<reference evidence="2" key="1">
    <citation type="submission" date="2019-02" db="EMBL/GenBank/DDBJ databases">
        <title>Draft genome sequence of Muricauda sp. 176CP4-71.</title>
        <authorList>
            <person name="Park J.-S."/>
        </authorList>
    </citation>
    <scope>NUCLEOTIDE SEQUENCE [LARGE SCALE GENOMIC DNA]</scope>
    <source>
        <strain evidence="2">176GS2-150</strain>
    </source>
</reference>